<comment type="caution">
    <text evidence="1">The sequence shown here is derived from an EMBL/GenBank/DDBJ whole genome shotgun (WGS) entry which is preliminary data.</text>
</comment>
<protein>
    <submittedName>
        <fullName evidence="1">Uncharacterized protein</fullName>
    </submittedName>
</protein>
<organism evidence="1 2">
    <name type="scientific">Caedimonas varicaedens</name>
    <dbReference type="NCBI Taxonomy" id="1629334"/>
    <lineage>
        <taxon>Bacteria</taxon>
        <taxon>Pseudomonadati</taxon>
        <taxon>Pseudomonadota</taxon>
        <taxon>Alphaproteobacteria</taxon>
        <taxon>Holosporales</taxon>
        <taxon>Caedimonadaceae</taxon>
        <taxon>Caedimonas</taxon>
    </lineage>
</organism>
<proteinExistence type="predicted"/>
<dbReference type="Proteomes" id="UP000036771">
    <property type="component" value="Unassembled WGS sequence"/>
</dbReference>
<evidence type="ECO:0000313" key="1">
    <source>
        <dbReference type="EMBL" id="GAO97663.1"/>
    </source>
</evidence>
<evidence type="ECO:0000313" key="2">
    <source>
        <dbReference type="Proteomes" id="UP000036771"/>
    </source>
</evidence>
<accession>A0A0K8MBR9</accession>
<dbReference type="AlphaFoldDB" id="A0A0K8MBR9"/>
<dbReference type="EMBL" id="BBVC01000013">
    <property type="protein sequence ID" value="GAO97663.1"/>
    <property type="molecule type" value="Genomic_DNA"/>
</dbReference>
<keyword evidence="2" id="KW-1185">Reference proteome</keyword>
<name>A0A0K8MBR9_9PROT</name>
<dbReference type="STRING" id="1629334.Cva_00299"/>
<reference evidence="1 2" key="1">
    <citation type="submission" date="2015-03" db="EMBL/GenBank/DDBJ databases">
        <title>Caedibacter varicaedens, whole genome shotgun sequence.</title>
        <authorList>
            <person name="Suzuki H."/>
            <person name="Dapper A.L."/>
            <person name="Gibson A.K."/>
            <person name="Jackson C."/>
            <person name="Lee H."/>
            <person name="Pejaver V.R."/>
            <person name="Doak T."/>
            <person name="Lynch M."/>
        </authorList>
    </citation>
    <scope>NUCLEOTIDE SEQUENCE [LARGE SCALE GENOMIC DNA]</scope>
</reference>
<gene>
    <name evidence="1" type="ORF">Cva_00299</name>
</gene>
<sequence length="94" mass="10818">MTKRHKSLNSLKNVDSEELILGTEDILLHLSDDEPVMMIQKEGSWNHLLGCVLAYVLERQDLFDSCLEAYLLDSSQGERELFLSVLRERGHHAH</sequence>